<dbReference type="AlphaFoldDB" id="V4W0S7"/>
<dbReference type="KEGG" id="cic:CICLE_v10017291mg"/>
<proteinExistence type="predicted"/>
<name>V4W0S7_CITCL</name>
<accession>V4W0S7</accession>
<sequence length="98" mass="10770">MICWMSSEMKLSEHVFCLTLNPVPSNKVGKHIPTCCNCLVLSPRSVKEMNEILLLDIVMDKNNFDLKDNSGALVNEDAIYVIGMGGVGNENLGSLLSR</sequence>
<keyword evidence="2" id="KW-1185">Reference proteome</keyword>
<dbReference type="InParanoid" id="V4W0S7"/>
<evidence type="ECO:0000313" key="2">
    <source>
        <dbReference type="Proteomes" id="UP000030687"/>
    </source>
</evidence>
<dbReference type="Proteomes" id="UP000030687">
    <property type="component" value="Unassembled WGS sequence"/>
</dbReference>
<organism evidence="1 2">
    <name type="scientific">Citrus clementina</name>
    <name type="common">Clementine</name>
    <name type="synonym">Citrus deliciosa x Citrus sinensis</name>
    <dbReference type="NCBI Taxonomy" id="85681"/>
    <lineage>
        <taxon>Eukaryota</taxon>
        <taxon>Viridiplantae</taxon>
        <taxon>Streptophyta</taxon>
        <taxon>Embryophyta</taxon>
        <taxon>Tracheophyta</taxon>
        <taxon>Spermatophyta</taxon>
        <taxon>Magnoliopsida</taxon>
        <taxon>eudicotyledons</taxon>
        <taxon>Gunneridae</taxon>
        <taxon>Pentapetalae</taxon>
        <taxon>rosids</taxon>
        <taxon>malvids</taxon>
        <taxon>Sapindales</taxon>
        <taxon>Rutaceae</taxon>
        <taxon>Aurantioideae</taxon>
        <taxon>Citrus</taxon>
    </lineage>
</organism>
<reference evidence="1 2" key="1">
    <citation type="submission" date="2013-10" db="EMBL/GenBank/DDBJ databases">
        <authorList>
            <consortium name="International Citrus Genome Consortium"/>
            <person name="Jenkins J."/>
            <person name="Schmutz J."/>
            <person name="Prochnik S."/>
            <person name="Rokhsar D."/>
            <person name="Gmitter F."/>
            <person name="Ollitrault P."/>
            <person name="Machado M."/>
            <person name="Talon M."/>
            <person name="Wincker P."/>
            <person name="Jaillon O."/>
            <person name="Morgante M."/>
        </authorList>
    </citation>
    <scope>NUCLEOTIDE SEQUENCE</scope>
    <source>
        <strain evidence="2">cv. Clemenules</strain>
    </source>
</reference>
<dbReference type="EMBL" id="KI536312">
    <property type="protein sequence ID" value="ESR59449.1"/>
    <property type="molecule type" value="Genomic_DNA"/>
</dbReference>
<evidence type="ECO:0000313" key="1">
    <source>
        <dbReference type="EMBL" id="ESR59449.1"/>
    </source>
</evidence>
<gene>
    <name evidence="1" type="ORF">CICLE_v10017291mg</name>
</gene>
<dbReference type="Gramene" id="ESR59449">
    <property type="protein sequence ID" value="ESR59449"/>
    <property type="gene ID" value="CICLE_v10017291mg"/>
</dbReference>
<protein>
    <submittedName>
        <fullName evidence="1">Uncharacterized protein</fullName>
    </submittedName>
</protein>